<feature type="compositionally biased region" description="Polar residues" evidence="1">
    <location>
        <begin position="111"/>
        <end position="121"/>
    </location>
</feature>
<evidence type="ECO:0000256" key="1">
    <source>
        <dbReference type="SAM" id="MobiDB-lite"/>
    </source>
</evidence>
<sequence length="763" mass="85200">MSFLLDSSPAGSKIRAGELTPQFKPLQSLESLSIGKAVGVLEDADDLVAAMNGAMTQNGAPKVLPPLAFEPELATRSRAKFPKATVTPPGVVVSIELDDEHEAPTSKQPREASTQNVSIDTTDLDRDPYRLSLTEGDGGSDIEHPNPELDEEDLGPTEYTTPGPRDALTADDPARLAIRGQEFLVVTDSKHGRPALSETTAITVITDLGDEAAHRNFKRRQTDSFPLASSYDVSLARLLDQVFGAVKVNHWKGQSRGFMPTPKLLKLIIPKTVEPALESYDSWLRKRPQPGKPKANLQEVASKICGDFQYYEVSSDTEDEHLKMPSRQKSYRKIFAILLLLERSHRISSFVEEGVCDADLPLALSKPRKPFKLEMRRKNAAPESPPCRCFKKWRSSTISRFEETQWTFLAPYFAPKGRRRVSHYRLQPQTVLPFTSYNIAAPPGGNGQVYRVEIPSDQHGFPMAEGSKHPADIFAVKELSSVEKADFKREVAILKSFSTAHAHPHLITLLATYEQAGRYHLIFPWAEADLLGYWKFKNSNPPKDRDTVLWLVEQCQGLAEGLSQIHKYNTTSGSSLLHLHHSNSLPDDKWKKEVIATQGERMKGMNSVRLYGRHGDIKPQNILWFPDPKGGKGILKITDFGISHFSTQHSVSTRSGTVPNSPSYRAPECDLSNPDISISYDIWTLGCVYLEFIAWYFGGWAYVDEFKKKRLAFDDFWGGMKTDTFFTIVKDEDAGTVTRTPKVKESVTKVSSCSFYMVSSTSS</sequence>
<name>A0A6A6R9M9_9PEZI</name>
<dbReference type="PANTHER" id="PTHR24359">
    <property type="entry name" value="SERINE/THREONINE-PROTEIN KINASE SBK1"/>
    <property type="match status" value="1"/>
</dbReference>
<dbReference type="InterPro" id="IPR000719">
    <property type="entry name" value="Prot_kinase_dom"/>
</dbReference>
<proteinExistence type="predicted"/>
<dbReference type="Gene3D" id="1.10.510.10">
    <property type="entry name" value="Transferase(Phosphotransferase) domain 1"/>
    <property type="match status" value="2"/>
</dbReference>
<dbReference type="GO" id="GO:0005524">
    <property type="term" value="F:ATP binding"/>
    <property type="evidence" value="ECO:0007669"/>
    <property type="project" value="InterPro"/>
</dbReference>
<dbReference type="EMBL" id="MU004183">
    <property type="protein sequence ID" value="KAF2500443.1"/>
    <property type="molecule type" value="Genomic_DNA"/>
</dbReference>
<protein>
    <submittedName>
        <fullName evidence="3">Kinase-like protein</fullName>
    </submittedName>
</protein>
<evidence type="ECO:0000313" key="3">
    <source>
        <dbReference type="EMBL" id="KAF2500443.1"/>
    </source>
</evidence>
<dbReference type="SUPFAM" id="SSF56112">
    <property type="entry name" value="Protein kinase-like (PK-like)"/>
    <property type="match status" value="1"/>
</dbReference>
<feature type="domain" description="Protein kinase" evidence="2">
    <location>
        <begin position="435"/>
        <end position="763"/>
    </location>
</feature>
<dbReference type="CDD" id="cd00180">
    <property type="entry name" value="PKc"/>
    <property type="match status" value="1"/>
</dbReference>
<evidence type="ECO:0000313" key="4">
    <source>
        <dbReference type="Proteomes" id="UP000799750"/>
    </source>
</evidence>
<gene>
    <name evidence="3" type="ORF">BU16DRAFT_556911</name>
</gene>
<dbReference type="Pfam" id="PF00069">
    <property type="entry name" value="Pkinase"/>
    <property type="match status" value="1"/>
</dbReference>
<evidence type="ECO:0000259" key="2">
    <source>
        <dbReference type="PROSITE" id="PS50011"/>
    </source>
</evidence>
<dbReference type="InterPro" id="IPR011009">
    <property type="entry name" value="Kinase-like_dom_sf"/>
</dbReference>
<keyword evidence="4" id="KW-1185">Reference proteome</keyword>
<feature type="region of interest" description="Disordered" evidence="1">
    <location>
        <begin position="99"/>
        <end position="169"/>
    </location>
</feature>
<dbReference type="SMART" id="SM00220">
    <property type="entry name" value="S_TKc"/>
    <property type="match status" value="1"/>
</dbReference>
<dbReference type="GO" id="GO:0004674">
    <property type="term" value="F:protein serine/threonine kinase activity"/>
    <property type="evidence" value="ECO:0007669"/>
    <property type="project" value="TreeGrafter"/>
</dbReference>
<dbReference type="AlphaFoldDB" id="A0A6A6R9M9"/>
<keyword evidence="3" id="KW-0418">Kinase</keyword>
<dbReference type="Proteomes" id="UP000799750">
    <property type="component" value="Unassembled WGS sequence"/>
</dbReference>
<dbReference type="PROSITE" id="PS50011">
    <property type="entry name" value="PROTEIN_KINASE_DOM"/>
    <property type="match status" value="1"/>
</dbReference>
<dbReference type="PANTHER" id="PTHR24359:SF37">
    <property type="entry name" value="PROTEIN KINASE DOMAIN-CONTAINING PROTEIN"/>
    <property type="match status" value="1"/>
</dbReference>
<reference evidence="3" key="1">
    <citation type="journal article" date="2020" name="Stud. Mycol.">
        <title>101 Dothideomycetes genomes: a test case for predicting lifestyles and emergence of pathogens.</title>
        <authorList>
            <person name="Haridas S."/>
            <person name="Albert R."/>
            <person name="Binder M."/>
            <person name="Bloem J."/>
            <person name="Labutti K."/>
            <person name="Salamov A."/>
            <person name="Andreopoulos B."/>
            <person name="Baker S."/>
            <person name="Barry K."/>
            <person name="Bills G."/>
            <person name="Bluhm B."/>
            <person name="Cannon C."/>
            <person name="Castanera R."/>
            <person name="Culley D."/>
            <person name="Daum C."/>
            <person name="Ezra D."/>
            <person name="Gonzalez J."/>
            <person name="Henrissat B."/>
            <person name="Kuo A."/>
            <person name="Liang C."/>
            <person name="Lipzen A."/>
            <person name="Lutzoni F."/>
            <person name="Magnuson J."/>
            <person name="Mondo S."/>
            <person name="Nolan M."/>
            <person name="Ohm R."/>
            <person name="Pangilinan J."/>
            <person name="Park H.-J."/>
            <person name="Ramirez L."/>
            <person name="Alfaro M."/>
            <person name="Sun H."/>
            <person name="Tritt A."/>
            <person name="Yoshinaga Y."/>
            <person name="Zwiers L.-H."/>
            <person name="Turgeon B."/>
            <person name="Goodwin S."/>
            <person name="Spatafora J."/>
            <person name="Crous P."/>
            <person name="Grigoriev I."/>
        </authorList>
    </citation>
    <scope>NUCLEOTIDE SEQUENCE</scope>
    <source>
        <strain evidence="3">CBS 269.34</strain>
    </source>
</reference>
<dbReference type="OrthoDB" id="1046782at2759"/>
<accession>A0A6A6R9M9</accession>
<keyword evidence="3" id="KW-0808">Transferase</keyword>
<organism evidence="3 4">
    <name type="scientific">Lophium mytilinum</name>
    <dbReference type="NCBI Taxonomy" id="390894"/>
    <lineage>
        <taxon>Eukaryota</taxon>
        <taxon>Fungi</taxon>
        <taxon>Dikarya</taxon>
        <taxon>Ascomycota</taxon>
        <taxon>Pezizomycotina</taxon>
        <taxon>Dothideomycetes</taxon>
        <taxon>Pleosporomycetidae</taxon>
        <taxon>Mytilinidiales</taxon>
        <taxon>Mytilinidiaceae</taxon>
        <taxon>Lophium</taxon>
    </lineage>
</organism>